<proteinExistence type="predicted"/>
<dbReference type="AlphaFoldDB" id="A0AAD2G3R2"/>
<dbReference type="PANTHER" id="PTHR44579:SF2">
    <property type="entry name" value="OS01G0730500 PROTEIN"/>
    <property type="match status" value="1"/>
</dbReference>
<evidence type="ECO:0008006" key="5">
    <source>
        <dbReference type="Google" id="ProtNLM"/>
    </source>
</evidence>
<evidence type="ECO:0000256" key="2">
    <source>
        <dbReference type="SAM" id="SignalP"/>
    </source>
</evidence>
<feature type="compositionally biased region" description="Polar residues" evidence="1">
    <location>
        <begin position="34"/>
        <end position="58"/>
    </location>
</feature>
<evidence type="ECO:0000313" key="3">
    <source>
        <dbReference type="EMBL" id="CAJ1961705.1"/>
    </source>
</evidence>
<dbReference type="Proteomes" id="UP001295423">
    <property type="component" value="Unassembled WGS sequence"/>
</dbReference>
<organism evidence="3 4">
    <name type="scientific">Cylindrotheca closterium</name>
    <dbReference type="NCBI Taxonomy" id="2856"/>
    <lineage>
        <taxon>Eukaryota</taxon>
        <taxon>Sar</taxon>
        <taxon>Stramenopiles</taxon>
        <taxon>Ochrophyta</taxon>
        <taxon>Bacillariophyta</taxon>
        <taxon>Bacillariophyceae</taxon>
        <taxon>Bacillariophycidae</taxon>
        <taxon>Bacillariales</taxon>
        <taxon>Bacillariaceae</taxon>
        <taxon>Cylindrotheca</taxon>
    </lineage>
</organism>
<feature type="compositionally biased region" description="Basic and acidic residues" evidence="1">
    <location>
        <begin position="368"/>
        <end position="379"/>
    </location>
</feature>
<keyword evidence="2" id="KW-0732">Signal</keyword>
<feature type="signal peptide" evidence="2">
    <location>
        <begin position="1"/>
        <end position="22"/>
    </location>
</feature>
<keyword evidence="4" id="KW-1185">Reference proteome</keyword>
<feature type="compositionally biased region" description="Acidic residues" evidence="1">
    <location>
        <begin position="63"/>
        <end position="72"/>
    </location>
</feature>
<gene>
    <name evidence="3" type="ORF">CYCCA115_LOCUS19330</name>
</gene>
<reference evidence="3" key="1">
    <citation type="submission" date="2023-08" db="EMBL/GenBank/DDBJ databases">
        <authorList>
            <person name="Audoor S."/>
            <person name="Bilcke G."/>
        </authorList>
    </citation>
    <scope>NUCLEOTIDE SEQUENCE</scope>
</reference>
<feature type="chain" id="PRO_5042117972" description="Ferredoxin" evidence="2">
    <location>
        <begin position="23"/>
        <end position="379"/>
    </location>
</feature>
<evidence type="ECO:0000256" key="1">
    <source>
        <dbReference type="SAM" id="MobiDB-lite"/>
    </source>
</evidence>
<dbReference type="EMBL" id="CAKOGP040002091">
    <property type="protein sequence ID" value="CAJ1961705.1"/>
    <property type="molecule type" value="Genomic_DNA"/>
</dbReference>
<feature type="region of interest" description="Disordered" evidence="1">
    <location>
        <begin position="353"/>
        <end position="379"/>
    </location>
</feature>
<feature type="compositionally biased region" description="Acidic residues" evidence="1">
    <location>
        <begin position="90"/>
        <end position="99"/>
    </location>
</feature>
<protein>
    <recommendedName>
        <fullName evidence="5">Ferredoxin</fullName>
    </recommendedName>
</protein>
<comment type="caution">
    <text evidence="3">The sequence shown here is derived from an EMBL/GenBank/DDBJ whole genome shotgun (WGS) entry which is preliminary data.</text>
</comment>
<dbReference type="Pfam" id="PF13370">
    <property type="entry name" value="Fer4_13"/>
    <property type="match status" value="1"/>
</dbReference>
<dbReference type="SUPFAM" id="SSF54862">
    <property type="entry name" value="4Fe-4S ferredoxins"/>
    <property type="match status" value="1"/>
</dbReference>
<evidence type="ECO:0000313" key="4">
    <source>
        <dbReference type="Proteomes" id="UP001295423"/>
    </source>
</evidence>
<accession>A0AAD2G3R2</accession>
<dbReference type="Gene3D" id="3.30.70.20">
    <property type="match status" value="1"/>
</dbReference>
<name>A0AAD2G3R2_9STRA</name>
<dbReference type="PANTHER" id="PTHR44579">
    <property type="entry name" value="OS01G0730500 PROTEIN"/>
    <property type="match status" value="1"/>
</dbReference>
<sequence length="379" mass="42952">MTAKLNTIRLSSLAILAGTSQAFVQPPPRQPQQSSNSAMTVHMSSDWNDPAASDSNLWKSADDNYEDNEDWQEMMARKQDGSFWSQFEPSPEEEEEDDDDKAKGELKAPVEEVDEADAWLDQLASISGEEVSFNMAEAERADKVRQMQEWGFDDATIANTFDVAMDDSMEQEGMVEGMKAFVEEGYADDDVDWTTVESHTMVEKDKETGEPIRQQMVYVDEMTCIGCTNCAMIAQSTFFMEEEYGRARVFSQWGDDEETIAIAIETCPVDCIHYVPYDELERLEKERRDLNINYKARLVGNGAEASRVGSSVKFSEPQKISGNAGLRCNNCPSRGCKNCPMFGIGKNPVFEKKEKERKLKAERRRLQKMREEDKKTADL</sequence>
<feature type="region of interest" description="Disordered" evidence="1">
    <location>
        <begin position="22"/>
        <end position="104"/>
    </location>
</feature>